<evidence type="ECO:0000256" key="6">
    <source>
        <dbReference type="ARBA" id="ARBA00022806"/>
    </source>
</evidence>
<keyword evidence="2" id="KW-0540">Nuclease</keyword>
<evidence type="ECO:0000256" key="11">
    <source>
        <dbReference type="ARBA" id="ARBA00023235"/>
    </source>
</evidence>
<dbReference type="OrthoDB" id="4812256at2"/>
<dbReference type="InterPro" id="IPR011604">
    <property type="entry name" value="PDDEXK-like_dom_sf"/>
</dbReference>
<keyword evidence="7" id="KW-0269">Exonuclease</keyword>
<dbReference type="EMBL" id="CP011311">
    <property type="protein sequence ID" value="AKE38633.1"/>
    <property type="molecule type" value="Genomic_DNA"/>
</dbReference>
<dbReference type="RefSeq" id="WP_046453251.1">
    <property type="nucleotide sequence ID" value="NZ_CP011311.1"/>
</dbReference>
<gene>
    <name evidence="18" type="ORF">UL81_03260</name>
</gene>
<evidence type="ECO:0000313" key="18">
    <source>
        <dbReference type="EMBL" id="AKE38633.1"/>
    </source>
</evidence>
<dbReference type="Gene3D" id="3.90.320.10">
    <property type="match status" value="1"/>
</dbReference>
<protein>
    <recommendedName>
        <fullName evidence="13">DNA 3'-5' helicase</fullName>
        <ecNumber evidence="13">5.6.2.4</ecNumber>
    </recommendedName>
</protein>
<keyword evidence="10" id="KW-0234">DNA repair</keyword>
<evidence type="ECO:0000256" key="15">
    <source>
        <dbReference type="PROSITE-ProRule" id="PRU00560"/>
    </source>
</evidence>
<comment type="catalytic activity">
    <reaction evidence="12">
        <text>Couples ATP hydrolysis with the unwinding of duplex DNA by translocating in the 3'-5' direction.</text>
        <dbReference type="EC" id="5.6.2.4"/>
    </reaction>
</comment>
<dbReference type="GO" id="GO:0016887">
    <property type="term" value="F:ATP hydrolysis activity"/>
    <property type="evidence" value="ECO:0007669"/>
    <property type="project" value="RHEA"/>
</dbReference>
<feature type="domain" description="UvrD-like helicase C-terminal" evidence="17">
    <location>
        <begin position="359"/>
        <end position="665"/>
    </location>
</feature>
<keyword evidence="3 15" id="KW-0547">Nucleotide-binding</keyword>
<dbReference type="GO" id="GO:0033202">
    <property type="term" value="C:DNA helicase complex"/>
    <property type="evidence" value="ECO:0007669"/>
    <property type="project" value="TreeGrafter"/>
</dbReference>
<dbReference type="GO" id="GO:0005829">
    <property type="term" value="C:cytosol"/>
    <property type="evidence" value="ECO:0007669"/>
    <property type="project" value="TreeGrafter"/>
</dbReference>
<dbReference type="InterPro" id="IPR000212">
    <property type="entry name" value="DNA_helicase_UvrD/REP"/>
</dbReference>
<feature type="binding site" evidence="15">
    <location>
        <begin position="36"/>
        <end position="43"/>
    </location>
    <ligand>
        <name>ATP</name>
        <dbReference type="ChEBI" id="CHEBI:30616"/>
    </ligand>
</feature>
<dbReference type="CDD" id="cd17932">
    <property type="entry name" value="DEXQc_UvrD"/>
    <property type="match status" value="1"/>
</dbReference>
<feature type="domain" description="UvrD-like helicase ATP-binding" evidence="16">
    <location>
        <begin position="15"/>
        <end position="354"/>
    </location>
</feature>
<keyword evidence="6 15" id="KW-0347">Helicase</keyword>
<dbReference type="EC" id="5.6.2.4" evidence="13"/>
<dbReference type="InterPro" id="IPR014017">
    <property type="entry name" value="DNA_helicase_UvrD-like_C"/>
</dbReference>
<dbReference type="InterPro" id="IPR014016">
    <property type="entry name" value="UvrD-like_ATP-bd"/>
</dbReference>
<dbReference type="Pfam" id="PF12705">
    <property type="entry name" value="PDDEXK_1"/>
    <property type="match status" value="1"/>
</dbReference>
<evidence type="ECO:0000256" key="1">
    <source>
        <dbReference type="ARBA" id="ARBA00009922"/>
    </source>
</evidence>
<dbReference type="PANTHER" id="PTHR11070">
    <property type="entry name" value="UVRD / RECB / PCRA DNA HELICASE FAMILY MEMBER"/>
    <property type="match status" value="1"/>
</dbReference>
<evidence type="ECO:0000256" key="7">
    <source>
        <dbReference type="ARBA" id="ARBA00022839"/>
    </source>
</evidence>
<keyword evidence="9" id="KW-0238">DNA-binding</keyword>
<dbReference type="GO" id="GO:0004527">
    <property type="term" value="F:exonuclease activity"/>
    <property type="evidence" value="ECO:0007669"/>
    <property type="project" value="UniProtKB-KW"/>
</dbReference>
<dbReference type="GO" id="GO:0000725">
    <property type="term" value="P:recombinational repair"/>
    <property type="evidence" value="ECO:0007669"/>
    <property type="project" value="TreeGrafter"/>
</dbReference>
<evidence type="ECO:0000256" key="9">
    <source>
        <dbReference type="ARBA" id="ARBA00023125"/>
    </source>
</evidence>
<dbReference type="Gene3D" id="3.40.50.300">
    <property type="entry name" value="P-loop containing nucleotide triphosphate hydrolases"/>
    <property type="match status" value="3"/>
</dbReference>
<dbReference type="Gene3D" id="1.10.10.160">
    <property type="match status" value="1"/>
</dbReference>
<keyword evidence="4" id="KW-0227">DNA damage</keyword>
<evidence type="ECO:0000256" key="13">
    <source>
        <dbReference type="ARBA" id="ARBA00034808"/>
    </source>
</evidence>
<keyword evidence="19" id="KW-1185">Reference proteome</keyword>
<dbReference type="GO" id="GO:0003677">
    <property type="term" value="F:DNA binding"/>
    <property type="evidence" value="ECO:0007669"/>
    <property type="project" value="UniProtKB-KW"/>
</dbReference>
<evidence type="ECO:0000256" key="10">
    <source>
        <dbReference type="ARBA" id="ARBA00023204"/>
    </source>
</evidence>
<dbReference type="PANTHER" id="PTHR11070:SF55">
    <property type="entry name" value="DNA 3'-5' HELICASE"/>
    <property type="match status" value="1"/>
</dbReference>
<evidence type="ECO:0000256" key="4">
    <source>
        <dbReference type="ARBA" id="ARBA00022763"/>
    </source>
</evidence>
<dbReference type="PROSITE" id="PS51217">
    <property type="entry name" value="UVRD_HELICASE_CTER"/>
    <property type="match status" value="1"/>
</dbReference>
<dbReference type="SUPFAM" id="SSF52540">
    <property type="entry name" value="P-loop containing nucleoside triphosphate hydrolases"/>
    <property type="match status" value="1"/>
</dbReference>
<keyword evidence="8 15" id="KW-0067">ATP-binding</keyword>
<keyword evidence="5 15" id="KW-0378">Hydrolase</keyword>
<organism evidence="18 19">
    <name type="scientific">Corynebacterium camporealensis</name>
    <dbReference type="NCBI Taxonomy" id="161896"/>
    <lineage>
        <taxon>Bacteria</taxon>
        <taxon>Bacillati</taxon>
        <taxon>Actinomycetota</taxon>
        <taxon>Actinomycetes</taxon>
        <taxon>Mycobacteriales</taxon>
        <taxon>Corynebacteriaceae</taxon>
        <taxon>Corynebacterium</taxon>
    </lineage>
</organism>
<dbReference type="PROSITE" id="PS51198">
    <property type="entry name" value="UVRD_HELICASE_ATP_BIND"/>
    <property type="match status" value="1"/>
</dbReference>
<evidence type="ECO:0000256" key="8">
    <source>
        <dbReference type="ARBA" id="ARBA00022840"/>
    </source>
</evidence>
<evidence type="ECO:0000259" key="16">
    <source>
        <dbReference type="PROSITE" id="PS51198"/>
    </source>
</evidence>
<dbReference type="InterPro" id="IPR027417">
    <property type="entry name" value="P-loop_NTPase"/>
</dbReference>
<dbReference type="SUPFAM" id="SSF52980">
    <property type="entry name" value="Restriction endonuclease-like"/>
    <property type="match status" value="1"/>
</dbReference>
<dbReference type="InterPro" id="IPR011335">
    <property type="entry name" value="Restrct_endonuc-II-like"/>
</dbReference>
<comment type="catalytic activity">
    <reaction evidence="14">
        <text>ATP + H2O = ADP + phosphate + H(+)</text>
        <dbReference type="Rhea" id="RHEA:13065"/>
        <dbReference type="ChEBI" id="CHEBI:15377"/>
        <dbReference type="ChEBI" id="CHEBI:15378"/>
        <dbReference type="ChEBI" id="CHEBI:30616"/>
        <dbReference type="ChEBI" id="CHEBI:43474"/>
        <dbReference type="ChEBI" id="CHEBI:456216"/>
        <dbReference type="EC" id="5.6.2.4"/>
    </reaction>
</comment>
<dbReference type="Gene3D" id="1.10.486.10">
    <property type="entry name" value="PCRA, domain 4"/>
    <property type="match status" value="1"/>
</dbReference>
<proteinExistence type="inferred from homology"/>
<evidence type="ECO:0000256" key="12">
    <source>
        <dbReference type="ARBA" id="ARBA00034617"/>
    </source>
</evidence>
<dbReference type="AlphaFoldDB" id="A0A0F6QXE4"/>
<comment type="similarity">
    <text evidence="1">Belongs to the helicase family. UvrD subfamily.</text>
</comment>
<keyword evidence="11" id="KW-0413">Isomerase</keyword>
<dbReference type="GO" id="GO:0005524">
    <property type="term" value="F:ATP binding"/>
    <property type="evidence" value="ECO:0007669"/>
    <property type="project" value="UniProtKB-UniRule"/>
</dbReference>
<name>A0A0F6QXE4_9CORY</name>
<reference evidence="18 19" key="1">
    <citation type="journal article" date="2015" name="Genome Announc.">
        <title>Complete Genome Sequence of Corynebacterium camporealensis DSM 44610, Isolated from the Milk of a Manchega Sheep with Subclinical Mastitis.</title>
        <authorList>
            <person name="Ruckert C."/>
            <person name="Albersmeier A."/>
            <person name="Winkler A."/>
            <person name="Tauch A."/>
        </authorList>
    </citation>
    <scope>NUCLEOTIDE SEQUENCE [LARGE SCALE GENOMIC DNA]</scope>
    <source>
        <strain evidence="18 19">DSM 44610</strain>
    </source>
</reference>
<evidence type="ECO:0000313" key="19">
    <source>
        <dbReference type="Proteomes" id="UP000033566"/>
    </source>
</evidence>
<dbReference type="Proteomes" id="UP000033566">
    <property type="component" value="Chromosome"/>
</dbReference>
<dbReference type="GO" id="GO:0043138">
    <property type="term" value="F:3'-5' DNA helicase activity"/>
    <property type="evidence" value="ECO:0007669"/>
    <property type="project" value="UniProtKB-EC"/>
</dbReference>
<dbReference type="KEGG" id="ccj:UL81_03260"/>
<accession>A0A0F6QXE4</accession>
<evidence type="ECO:0000256" key="2">
    <source>
        <dbReference type="ARBA" id="ARBA00022722"/>
    </source>
</evidence>
<dbReference type="Pfam" id="PF13361">
    <property type="entry name" value="UvrD_C"/>
    <property type="match status" value="1"/>
</dbReference>
<dbReference type="Pfam" id="PF00580">
    <property type="entry name" value="UvrD-helicase"/>
    <property type="match status" value="1"/>
</dbReference>
<sequence>MFSPNQIARALGKKFLPTDEQVQVMEEGLKPKLVVAGAGAGKTETMASRVVYLVANGMVRPEQVLGLTFTRKAAQQLEQRIRKQLQTLRSSGLIVPGSPAAEALETIAPKVSTYDSYAGELLREYGLLVPVEPSARIITEAERYAIAREVVINYGGKLAAPQAVPTVTKTLLRLTESIDNSLLDTTDIEEQADAFLREVQSLEKSKRSKTEFSQNNLKYMETQTLRKQYLPLVDALKNEQAEQRVITFGEQMSVAAQLAEKHPVVGKEQRARYSVVMLDEYQDTSHAQRVLLRSLFGNAPHEGLSVTAVGDPMQAIYGWRGATAENLTAFVEDFPQADGVPADKDQLLTSWRNPVKALQLANTVATGVFAGGTRPVGELSPRECAPEGEVQLAYFETPAEEHGFIAKHLRKLWEERDGEFKAAVLVRQNKQAIPIAEALEEAGVPYEIVGLGGLLWEPEIQDLVALATLLVRPQASTAALRVLSGPLCGLGIQDLQALAARQRNLAGVEDNRVRYEGGDPLEHLRAELAVQTAEKPDQVLGLGDALADLGERERYTPEGLARMEEVAAKLRHLRTYSLAKPLADLFADIEALFNLRTEVLARGRAGGATHLDQFAEFVAGFHGDSLGALLDYFELARDEEGGLEAGEVPATTDRVQILTAHKAKGLEWDHVCVAHADSQSYAAKAETFVTKVDKAPGPGDEIPLDMDATTRTDFEKACKQFMEEAREHNAEESARLFYVAMTRTESTLTITGSGTNRQSGKSKKGPYEYFETLKNAFPDLVVHWEVPETPEAEDGRTLGEEKFPQLNPRAEVMEAAGLVREGIVKQPALSRGETFDLWEQETSALIAEYEALQTPRVDVELPKELTASDFVAVGRDALQFARRQRRPVPFKPNRYAKRGTAFHSWVEDLFGGQALLDEDQLPGMGEDPTGDVEELKEAFMKSEWAQRTPVEVEKPFYFTLHGSVLNGRMDAVFQEPDGSYLVVDWKTGRPPQGAELKAAELQLAVYAEALRQEIKGAKVRAVFHYVSSGFTLEPKSLPAGKDLAAVLDSSVEWVED</sequence>
<dbReference type="HOGENOM" id="CLU_003630_1_1_11"/>
<evidence type="ECO:0000256" key="3">
    <source>
        <dbReference type="ARBA" id="ARBA00022741"/>
    </source>
</evidence>
<dbReference type="InterPro" id="IPR013986">
    <property type="entry name" value="DExx_box_DNA_helicase_dom_sf"/>
</dbReference>
<evidence type="ECO:0000259" key="17">
    <source>
        <dbReference type="PROSITE" id="PS51217"/>
    </source>
</evidence>
<dbReference type="InterPro" id="IPR038726">
    <property type="entry name" value="PDDEXK_AddAB-type"/>
</dbReference>
<evidence type="ECO:0000256" key="5">
    <source>
        <dbReference type="ARBA" id="ARBA00022801"/>
    </source>
</evidence>
<evidence type="ECO:0000256" key="14">
    <source>
        <dbReference type="ARBA" id="ARBA00048988"/>
    </source>
</evidence>
<dbReference type="PATRIC" id="fig|161896.4.peg.644"/>